<feature type="transmembrane region" description="Helical" evidence="8">
    <location>
        <begin position="244"/>
        <end position="277"/>
    </location>
</feature>
<dbReference type="EMBL" id="QQNH01000009">
    <property type="protein sequence ID" value="RDE08968.1"/>
    <property type="molecule type" value="Genomic_DNA"/>
</dbReference>
<accession>A0A369W356</accession>
<evidence type="ECO:0000256" key="4">
    <source>
        <dbReference type="ARBA" id="ARBA00022475"/>
    </source>
</evidence>
<dbReference type="InterPro" id="IPR037294">
    <property type="entry name" value="ABC_BtuC-like"/>
</dbReference>
<comment type="similarity">
    <text evidence="2">Belongs to the binding-protein-dependent transport system permease family. FecCD subfamily.</text>
</comment>
<feature type="transmembrane region" description="Helical" evidence="8">
    <location>
        <begin position="75"/>
        <end position="95"/>
    </location>
</feature>
<dbReference type="GO" id="GO:0033214">
    <property type="term" value="P:siderophore-iron import into cell"/>
    <property type="evidence" value="ECO:0007669"/>
    <property type="project" value="TreeGrafter"/>
</dbReference>
<dbReference type="CDD" id="cd06550">
    <property type="entry name" value="TM_ABC_iron-siderophores_like"/>
    <property type="match status" value="1"/>
</dbReference>
<dbReference type="Proteomes" id="UP000253759">
    <property type="component" value="Unassembled WGS sequence"/>
</dbReference>
<evidence type="ECO:0000313" key="10">
    <source>
        <dbReference type="Proteomes" id="UP000253759"/>
    </source>
</evidence>
<evidence type="ECO:0000256" key="6">
    <source>
        <dbReference type="ARBA" id="ARBA00022989"/>
    </source>
</evidence>
<sequence length="341" mass="36830">MHRRALPFPPVERTGASDRRAKVRLLIVGIVLTIILAIISLFIGVSDVSLATLLSSSPQDRPMQVLVMSRIPRTLAILLAGSSLAIAGLVMQIIVRNRFVEPSTAGTTESATLGFLVVTLLAPGWPLMAKMLVSAVFALGGTALFLRILRFVPLREVLLVPLVGIMLGGVIGAITSFFAYRFNLLPSLLAWNMGDFSSVLRGRYELLWFGLAGTIMAYIAADRFTVAGMGQDFTTNLGLNYKRVMTLGLIIVSIVSAVVLVSVGSIPFLGLIVPNVVSLMVGDNMRRTVPWVAVLGATFVLLCDIVGRLIRFPYEIPISVVVGVVGSALFLYLLLRKRHNA</sequence>
<feature type="transmembrane region" description="Helical" evidence="8">
    <location>
        <begin position="289"/>
        <end position="310"/>
    </location>
</feature>
<evidence type="ECO:0000313" key="9">
    <source>
        <dbReference type="EMBL" id="RDE08968.1"/>
    </source>
</evidence>
<protein>
    <submittedName>
        <fullName evidence="9">ABC transporter permease</fullName>
    </submittedName>
</protein>
<name>A0A369W356_9HYPH</name>
<dbReference type="GO" id="GO:0022857">
    <property type="term" value="F:transmembrane transporter activity"/>
    <property type="evidence" value="ECO:0007669"/>
    <property type="project" value="InterPro"/>
</dbReference>
<comment type="subcellular location">
    <subcellularLocation>
        <location evidence="1">Cell membrane</location>
        <topology evidence="1">Multi-pass membrane protein</topology>
    </subcellularLocation>
</comment>
<dbReference type="Gene3D" id="1.10.3470.10">
    <property type="entry name" value="ABC transporter involved in vitamin B12 uptake, BtuC"/>
    <property type="match status" value="1"/>
</dbReference>
<feature type="transmembrane region" description="Helical" evidence="8">
    <location>
        <begin position="316"/>
        <end position="335"/>
    </location>
</feature>
<feature type="transmembrane region" description="Helical" evidence="8">
    <location>
        <begin position="206"/>
        <end position="224"/>
    </location>
</feature>
<evidence type="ECO:0000256" key="5">
    <source>
        <dbReference type="ARBA" id="ARBA00022692"/>
    </source>
</evidence>
<dbReference type="InterPro" id="IPR000522">
    <property type="entry name" value="ABC_transptr_permease_BtuC"/>
</dbReference>
<dbReference type="GO" id="GO:0005886">
    <property type="term" value="C:plasma membrane"/>
    <property type="evidence" value="ECO:0007669"/>
    <property type="project" value="UniProtKB-SubCell"/>
</dbReference>
<reference evidence="10" key="1">
    <citation type="submission" date="2018-07" db="EMBL/GenBank/DDBJ databases">
        <authorList>
            <person name="Liu B.-T."/>
            <person name="Du Z."/>
        </authorList>
    </citation>
    <scope>NUCLEOTIDE SEQUENCE [LARGE SCALE GENOMIC DNA]</scope>
    <source>
        <strain evidence="10">XYN52</strain>
    </source>
</reference>
<comment type="caution">
    <text evidence="9">The sequence shown here is derived from an EMBL/GenBank/DDBJ whole genome shotgun (WGS) entry which is preliminary data.</text>
</comment>
<dbReference type="PANTHER" id="PTHR30472:SF27">
    <property type="entry name" value="PETROBACTIN IMPORT SYSTEM PERMEASE PROTEIN YCLN"/>
    <property type="match status" value="1"/>
</dbReference>
<feature type="transmembrane region" description="Helical" evidence="8">
    <location>
        <begin position="107"/>
        <end position="125"/>
    </location>
</feature>
<evidence type="ECO:0000256" key="1">
    <source>
        <dbReference type="ARBA" id="ARBA00004651"/>
    </source>
</evidence>
<keyword evidence="6 8" id="KW-1133">Transmembrane helix</keyword>
<organism evidence="9 10">
    <name type="scientific">Pelagibacterium lacus</name>
    <dbReference type="NCBI Taxonomy" id="2282655"/>
    <lineage>
        <taxon>Bacteria</taxon>
        <taxon>Pseudomonadati</taxon>
        <taxon>Pseudomonadota</taxon>
        <taxon>Alphaproteobacteria</taxon>
        <taxon>Hyphomicrobiales</taxon>
        <taxon>Devosiaceae</taxon>
        <taxon>Pelagibacterium</taxon>
    </lineage>
</organism>
<keyword evidence="3" id="KW-0813">Transport</keyword>
<dbReference type="OrthoDB" id="9811975at2"/>
<dbReference type="SUPFAM" id="SSF81345">
    <property type="entry name" value="ABC transporter involved in vitamin B12 uptake, BtuC"/>
    <property type="match status" value="1"/>
</dbReference>
<feature type="transmembrane region" description="Helical" evidence="8">
    <location>
        <begin position="25"/>
        <end position="54"/>
    </location>
</feature>
<keyword evidence="5 8" id="KW-0812">Transmembrane</keyword>
<dbReference type="PANTHER" id="PTHR30472">
    <property type="entry name" value="FERRIC ENTEROBACTIN TRANSPORT SYSTEM PERMEASE PROTEIN"/>
    <property type="match status" value="1"/>
</dbReference>
<dbReference type="Pfam" id="PF01032">
    <property type="entry name" value="FecCD"/>
    <property type="match status" value="1"/>
</dbReference>
<evidence type="ECO:0000256" key="3">
    <source>
        <dbReference type="ARBA" id="ARBA00022448"/>
    </source>
</evidence>
<keyword evidence="4" id="KW-1003">Cell membrane</keyword>
<dbReference type="AlphaFoldDB" id="A0A369W356"/>
<evidence type="ECO:0000256" key="2">
    <source>
        <dbReference type="ARBA" id="ARBA00007935"/>
    </source>
</evidence>
<evidence type="ECO:0000256" key="8">
    <source>
        <dbReference type="SAM" id="Phobius"/>
    </source>
</evidence>
<keyword evidence="7 8" id="KW-0472">Membrane</keyword>
<evidence type="ECO:0000256" key="7">
    <source>
        <dbReference type="ARBA" id="ARBA00023136"/>
    </source>
</evidence>
<feature type="transmembrane region" description="Helical" evidence="8">
    <location>
        <begin position="158"/>
        <end position="180"/>
    </location>
</feature>
<keyword evidence="10" id="KW-1185">Reference proteome</keyword>
<feature type="transmembrane region" description="Helical" evidence="8">
    <location>
        <begin position="132"/>
        <end position="152"/>
    </location>
</feature>
<gene>
    <name evidence="9" type="ORF">DVH29_08405</name>
</gene>
<proteinExistence type="inferred from homology"/>